<dbReference type="Proteomes" id="UP000299102">
    <property type="component" value="Unassembled WGS sequence"/>
</dbReference>
<evidence type="ECO:0000313" key="2">
    <source>
        <dbReference type="Proteomes" id="UP000299102"/>
    </source>
</evidence>
<comment type="caution">
    <text evidence="1">The sequence shown here is derived from an EMBL/GenBank/DDBJ whole genome shotgun (WGS) entry which is preliminary data.</text>
</comment>
<protein>
    <submittedName>
        <fullName evidence="1">Uncharacterized protein</fullName>
    </submittedName>
</protein>
<reference evidence="1 2" key="1">
    <citation type="journal article" date="2019" name="Commun. Biol.">
        <title>The bagworm genome reveals a unique fibroin gene that provides high tensile strength.</title>
        <authorList>
            <person name="Kono N."/>
            <person name="Nakamura H."/>
            <person name="Ohtoshi R."/>
            <person name="Tomita M."/>
            <person name="Numata K."/>
            <person name="Arakawa K."/>
        </authorList>
    </citation>
    <scope>NUCLEOTIDE SEQUENCE [LARGE SCALE GENOMIC DNA]</scope>
</reference>
<dbReference type="EMBL" id="BGZK01000122">
    <property type="protein sequence ID" value="GBP20825.1"/>
    <property type="molecule type" value="Genomic_DNA"/>
</dbReference>
<gene>
    <name evidence="1" type="ORF">EVAR_14551_1</name>
</gene>
<proteinExistence type="predicted"/>
<dbReference type="AlphaFoldDB" id="A0A4C1U369"/>
<organism evidence="1 2">
    <name type="scientific">Eumeta variegata</name>
    <name type="common">Bagworm moth</name>
    <name type="synonym">Eumeta japonica</name>
    <dbReference type="NCBI Taxonomy" id="151549"/>
    <lineage>
        <taxon>Eukaryota</taxon>
        <taxon>Metazoa</taxon>
        <taxon>Ecdysozoa</taxon>
        <taxon>Arthropoda</taxon>
        <taxon>Hexapoda</taxon>
        <taxon>Insecta</taxon>
        <taxon>Pterygota</taxon>
        <taxon>Neoptera</taxon>
        <taxon>Endopterygota</taxon>
        <taxon>Lepidoptera</taxon>
        <taxon>Glossata</taxon>
        <taxon>Ditrysia</taxon>
        <taxon>Tineoidea</taxon>
        <taxon>Psychidae</taxon>
        <taxon>Oiketicinae</taxon>
        <taxon>Eumeta</taxon>
    </lineage>
</organism>
<sequence>MRTPLKSFSEKELQQEERDQGLIPVRRGGCKKCIPHTLAPVRVDSVGLKPTKKVPLKVRLGSVLYGGCFTTFEAFKTHSSLSGMCGRVVVAKDDFAARKLLLNFLKYPGQAPKRYANTELNASDTRTESGPVESFYLRNVTYCVRILTTGE</sequence>
<keyword evidence="2" id="KW-1185">Reference proteome</keyword>
<accession>A0A4C1U369</accession>
<name>A0A4C1U369_EUMVA</name>
<evidence type="ECO:0000313" key="1">
    <source>
        <dbReference type="EMBL" id="GBP20825.1"/>
    </source>
</evidence>